<organism evidence="1 2">
    <name type="scientific">Arabidopsis thaliana</name>
    <name type="common">Mouse-ear cress</name>
    <dbReference type="NCBI Taxonomy" id="3702"/>
    <lineage>
        <taxon>Eukaryota</taxon>
        <taxon>Viridiplantae</taxon>
        <taxon>Streptophyta</taxon>
        <taxon>Embryophyta</taxon>
        <taxon>Tracheophyta</taxon>
        <taxon>Spermatophyta</taxon>
        <taxon>Magnoliopsida</taxon>
        <taxon>eudicotyledons</taxon>
        <taxon>Gunneridae</taxon>
        <taxon>Pentapetalae</taxon>
        <taxon>rosids</taxon>
        <taxon>malvids</taxon>
        <taxon>Brassicales</taxon>
        <taxon>Brassicaceae</taxon>
        <taxon>Camelineae</taxon>
        <taxon>Arabidopsis</taxon>
    </lineage>
</organism>
<evidence type="ECO:0000313" key="1">
    <source>
        <dbReference type="EMBL" id="CAD5318380.1"/>
    </source>
</evidence>
<dbReference type="AlphaFoldDB" id="A0A7G2E622"/>
<sequence>MDWFSWLSKTDLDPTLSYEYGLIFAQKKLQGEDIALFNHNFLRRLGVTVTKHRVEILKLSKRETQALSSYNHRPVSAKLISVVIKATKSVGNRLNKWLSLGGTAVVEPLKEKQSPPPAYRTGAFLTGNNNKVNAEKAVVQVERLPVIKRKRIAKSGPLDRNHGIQEKMTLVSNRSMNLSGPLDRSVQERLILAYRSPIVSGQLDGNLNERLRLSGPLKGRPPSPSVYVEYNKRDDDTRWDAMFHNLKPTSHLDFRLPLRIATSMVELLASESGRHFSIHNSLDYGQIALPERCYKLQMKNHEPLGPHHRWNRWRIRPPV</sequence>
<proteinExistence type="predicted"/>
<dbReference type="CDD" id="cd09487">
    <property type="entry name" value="SAM_superfamily"/>
    <property type="match status" value="1"/>
</dbReference>
<gene>
    <name evidence="1" type="ORF">AT9943_LOCUS6615</name>
</gene>
<dbReference type="EMBL" id="LR881467">
    <property type="protein sequence ID" value="CAD5318380.1"/>
    <property type="molecule type" value="Genomic_DNA"/>
</dbReference>
<dbReference type="PANTHER" id="PTHR33915">
    <property type="entry name" value="OSJNBA0033G05.11 PROTEIN"/>
    <property type="match status" value="1"/>
</dbReference>
<reference evidence="1 2" key="1">
    <citation type="submission" date="2020-09" db="EMBL/GenBank/DDBJ databases">
        <authorList>
            <person name="Ashkenazy H."/>
        </authorList>
    </citation>
    <scope>NUCLEOTIDE SEQUENCE [LARGE SCALE GENOMIC DNA]</scope>
    <source>
        <strain evidence="2">cv. Cdm-0</strain>
    </source>
</reference>
<accession>A0A7G2E622</accession>
<evidence type="ECO:0000313" key="2">
    <source>
        <dbReference type="Proteomes" id="UP000516314"/>
    </source>
</evidence>
<dbReference type="SUPFAM" id="SSF47769">
    <property type="entry name" value="SAM/Pointed domain"/>
    <property type="match status" value="1"/>
</dbReference>
<dbReference type="InterPro" id="IPR013761">
    <property type="entry name" value="SAM/pointed_sf"/>
</dbReference>
<dbReference type="Proteomes" id="UP000516314">
    <property type="component" value="Chromosome 2"/>
</dbReference>
<protein>
    <submittedName>
        <fullName evidence="1">(thale cress) hypothetical protein</fullName>
    </submittedName>
</protein>
<name>A0A7G2E622_ARATH</name>
<dbReference type="PANTHER" id="PTHR33915:SF3">
    <property type="entry name" value="STERILE ALPHA MOTIF (SAM) DOMAIN PROTEIN"/>
    <property type="match status" value="1"/>
</dbReference>
<dbReference type="Gene3D" id="1.10.150.50">
    <property type="entry name" value="Transcription Factor, Ets-1"/>
    <property type="match status" value="1"/>
</dbReference>